<organism evidence="5">
    <name type="scientific">Cruciviridae sp</name>
    <dbReference type="NCBI Taxonomy" id="1955495"/>
    <lineage>
        <taxon>Viruses</taxon>
        <taxon>Cruciviruses</taxon>
    </lineage>
</organism>
<name>A0A1S6LVG3_9VIRU</name>
<feature type="domain" description="Icosahedral viral capsid protein S" evidence="4">
    <location>
        <begin position="110"/>
        <end position="284"/>
    </location>
</feature>
<sequence>MSKVVIVKKPRKRTHRPVAPRRAAYTGYGDYKKRTPRRARAPRAAPASSSASIGSTIGGHIGSFLGNGIQQVIKSLTGFGDYEISCNSFMPDKLSGDPPVIMNSPHNAGHIVRHREYIGDVYASTAFALTSYPINPGLIGTFPWLSQSADSYEQYKMRGLVFEFKSMSSDAVLSTASSSALGTVIFSTQYNALDTPFTDKRTMENYEFATSCKPSVSMLHPVECKASQTANVDYYIRNAPASGDQRLYDLGVFSVAVQGMQGAASNQVIGELWATFEVELLKPKLLIGGGMLLTDHFTSVAGSTFNLANPFGTTANNLLLTSGSNIGCVLYPQTLGSIPAGSIEFPSFVVDGFYKVDYYLVCSVATANSPSYTALGQTVNIDVVSSAVNILGNKLVSYECIPPATSTCTGFHITQICKIIQTAPGTKPRLQLLFNAGLFPTGTQICDLMITQMSPTIN</sequence>
<proteinExistence type="inferred from homology"/>
<evidence type="ECO:0000256" key="2">
    <source>
        <dbReference type="ARBA" id="ARBA00022561"/>
    </source>
</evidence>
<dbReference type="InterPro" id="IPR000937">
    <property type="entry name" value="Capsid_prot_S-dom_vir"/>
</dbReference>
<dbReference type="GO" id="GO:0019028">
    <property type="term" value="C:viral capsid"/>
    <property type="evidence" value="ECO:0007669"/>
    <property type="project" value="UniProtKB-KW"/>
</dbReference>
<dbReference type="SUPFAM" id="SSF88633">
    <property type="entry name" value="Positive stranded ssRNA viruses"/>
    <property type="match status" value="1"/>
</dbReference>
<comment type="similarity">
    <text evidence="1">Belongs to the icosahedral plant coat protein family.</text>
</comment>
<evidence type="ECO:0000259" key="4">
    <source>
        <dbReference type="Pfam" id="PF00729"/>
    </source>
</evidence>
<keyword evidence="2" id="KW-0946">Virion</keyword>
<dbReference type="EMBL" id="KX388505">
    <property type="protein sequence ID" value="AQU11732.1"/>
    <property type="molecule type" value="Genomic_DNA"/>
</dbReference>
<reference evidence="5" key="1">
    <citation type="journal article" date="2016" name="Virus Evol.">
        <title>Diversity and comparative genomics of chimeric viruses in Sphagnum-dominated peatlands.</title>
        <authorList>
            <person name="Quaiser A."/>
            <person name="Krupovic M."/>
            <person name="Dufresne A."/>
            <person name="Francez A.J."/>
            <person name="Roux S."/>
        </authorList>
    </citation>
    <scope>NUCLEOTIDE SEQUENCE</scope>
    <source>
        <strain evidence="5">CRUV-26-F</strain>
    </source>
</reference>
<feature type="compositionally biased region" description="Low complexity" evidence="3">
    <location>
        <begin position="42"/>
        <end position="52"/>
    </location>
</feature>
<accession>A0A1S6LVG3</accession>
<keyword evidence="2" id="KW-0167">Capsid protein</keyword>
<feature type="compositionally biased region" description="Basic residues" evidence="3">
    <location>
        <begin position="1"/>
        <end position="19"/>
    </location>
</feature>
<dbReference type="Gene3D" id="2.60.120.20">
    <property type="match status" value="1"/>
</dbReference>
<dbReference type="Pfam" id="PF00729">
    <property type="entry name" value="Viral_coat"/>
    <property type="match status" value="1"/>
</dbReference>
<evidence type="ECO:0000313" key="5">
    <source>
        <dbReference type="EMBL" id="AQU11732.1"/>
    </source>
</evidence>
<evidence type="ECO:0000256" key="1">
    <source>
        <dbReference type="ARBA" id="ARBA00007446"/>
    </source>
</evidence>
<protein>
    <submittedName>
        <fullName evidence="5">Capsid protein</fullName>
    </submittedName>
</protein>
<evidence type="ECO:0000256" key="3">
    <source>
        <dbReference type="SAM" id="MobiDB-lite"/>
    </source>
</evidence>
<dbReference type="GO" id="GO:0005198">
    <property type="term" value="F:structural molecule activity"/>
    <property type="evidence" value="ECO:0007669"/>
    <property type="project" value="InterPro"/>
</dbReference>
<feature type="region of interest" description="Disordered" evidence="3">
    <location>
        <begin position="1"/>
        <end position="52"/>
    </location>
</feature>
<dbReference type="InterPro" id="IPR029053">
    <property type="entry name" value="Viral_coat"/>
</dbReference>